<dbReference type="CDD" id="cd00038">
    <property type="entry name" value="CAP_ED"/>
    <property type="match status" value="1"/>
</dbReference>
<dbReference type="Gene3D" id="2.60.120.10">
    <property type="entry name" value="Jelly Rolls"/>
    <property type="match status" value="1"/>
</dbReference>
<gene>
    <name evidence="6" type="ORF">STRMA_1750</name>
</gene>
<dbReference type="SUPFAM" id="SSF46785">
    <property type="entry name" value="Winged helix' DNA-binding domain"/>
    <property type="match status" value="1"/>
</dbReference>
<dbReference type="PROSITE" id="PS51063">
    <property type="entry name" value="HTH_CRP_2"/>
    <property type="match status" value="1"/>
</dbReference>
<dbReference type="STRING" id="764298.STRMA_1750"/>
<keyword evidence="2" id="KW-0238">DNA-binding</keyword>
<organism evidence="6 7">
    <name type="scientific">Streptococcus macacae NCTC 11558</name>
    <dbReference type="NCBI Taxonomy" id="764298"/>
    <lineage>
        <taxon>Bacteria</taxon>
        <taxon>Bacillati</taxon>
        <taxon>Bacillota</taxon>
        <taxon>Bacilli</taxon>
        <taxon>Lactobacillales</taxon>
        <taxon>Streptococcaceae</taxon>
        <taxon>Streptococcus</taxon>
    </lineage>
</organism>
<dbReference type="RefSeq" id="WP_003078920.1">
    <property type="nucleotide sequence ID" value="NZ_AEUW02000001.1"/>
</dbReference>
<evidence type="ECO:0000313" key="7">
    <source>
        <dbReference type="Proteomes" id="UP000003573"/>
    </source>
</evidence>
<dbReference type="Proteomes" id="UP000003573">
    <property type="component" value="Unassembled WGS sequence"/>
</dbReference>
<keyword evidence="3" id="KW-0804">Transcription</keyword>
<dbReference type="Pfam" id="PF00027">
    <property type="entry name" value="cNMP_binding"/>
    <property type="match status" value="1"/>
</dbReference>
<name>G5JV41_9STRE</name>
<keyword evidence="1" id="KW-0805">Transcription regulation</keyword>
<comment type="caution">
    <text evidence="6">The sequence shown here is derived from an EMBL/GenBank/DDBJ whole genome shotgun (WGS) entry which is preliminary data.</text>
</comment>
<evidence type="ECO:0000256" key="1">
    <source>
        <dbReference type="ARBA" id="ARBA00023015"/>
    </source>
</evidence>
<dbReference type="GO" id="GO:0003677">
    <property type="term" value="F:DNA binding"/>
    <property type="evidence" value="ECO:0007669"/>
    <property type="project" value="UniProtKB-KW"/>
</dbReference>
<dbReference type="InterPro" id="IPR018490">
    <property type="entry name" value="cNMP-bd_dom_sf"/>
</dbReference>
<protein>
    <submittedName>
        <fullName evidence="6">Regulatory protein nsr</fullName>
    </submittedName>
</protein>
<evidence type="ECO:0000256" key="3">
    <source>
        <dbReference type="ARBA" id="ARBA00023163"/>
    </source>
</evidence>
<dbReference type="PROSITE" id="PS50042">
    <property type="entry name" value="CNMP_BINDING_3"/>
    <property type="match status" value="1"/>
</dbReference>
<evidence type="ECO:0000259" key="5">
    <source>
        <dbReference type="PROSITE" id="PS51063"/>
    </source>
</evidence>
<keyword evidence="7" id="KW-1185">Reference proteome</keyword>
<feature type="domain" description="HTH crp-type" evidence="5">
    <location>
        <begin position="143"/>
        <end position="206"/>
    </location>
</feature>
<reference evidence="6 7" key="1">
    <citation type="journal article" date="2014" name="Int. J. Syst. Evol. Microbiol.">
        <title>Phylogenomics and the dynamic genome evolution of the genus Streptococcus.</title>
        <authorList>
            <consortium name="The Broad Institute Genome Sequencing Platform"/>
            <person name="Richards V.P."/>
            <person name="Palmer S.R."/>
            <person name="Pavinski Bitar P.D."/>
            <person name="Qin X."/>
            <person name="Weinstock G.M."/>
            <person name="Highlander S.K."/>
            <person name="Town C.D."/>
            <person name="Burne R.A."/>
            <person name="Stanhope M.J."/>
        </authorList>
    </citation>
    <scope>NUCLEOTIDE SEQUENCE [LARGE SCALE GENOMIC DNA]</scope>
    <source>
        <strain evidence="6 7">NCTC 11558</strain>
    </source>
</reference>
<dbReference type="eggNOG" id="COG0664">
    <property type="taxonomic scope" value="Bacteria"/>
</dbReference>
<dbReference type="InterPro" id="IPR036390">
    <property type="entry name" value="WH_DNA-bd_sf"/>
</dbReference>
<dbReference type="Pfam" id="PF13545">
    <property type="entry name" value="HTH_Crp_2"/>
    <property type="match status" value="1"/>
</dbReference>
<accession>G5JV41</accession>
<dbReference type="InterPro" id="IPR000595">
    <property type="entry name" value="cNMP-bd_dom"/>
</dbReference>
<proteinExistence type="predicted"/>
<dbReference type="AlphaFoldDB" id="G5JV41"/>
<dbReference type="OrthoDB" id="581021at2"/>
<evidence type="ECO:0000256" key="2">
    <source>
        <dbReference type="ARBA" id="ARBA00023125"/>
    </source>
</evidence>
<dbReference type="SUPFAM" id="SSF51206">
    <property type="entry name" value="cAMP-binding domain-like"/>
    <property type="match status" value="1"/>
</dbReference>
<dbReference type="GO" id="GO:0006355">
    <property type="term" value="P:regulation of DNA-templated transcription"/>
    <property type="evidence" value="ECO:0007669"/>
    <property type="project" value="InterPro"/>
</dbReference>
<evidence type="ECO:0000259" key="4">
    <source>
        <dbReference type="PROSITE" id="PS50042"/>
    </source>
</evidence>
<dbReference type="EMBL" id="AEUW02000001">
    <property type="protein sequence ID" value="EHJ51753.1"/>
    <property type="molecule type" value="Genomic_DNA"/>
</dbReference>
<sequence>MKSLQDWIEDYKLENIFPAHYFDKLQVKSFSPGQAICQQGEDLRALSYFIKGKIKIVRRLFNGKEHILDIQDKPTLIGDIELLTKQKTVSSVMALEKAWVIQLPLPKNKEALLTDPSFLLKLGQGLAQALYDQNVRAATNLSYTVKERLATHILAVQNQGFFRLELATLADSFGVSYRHLLRVIQEFIKQGLIGKQKPYYHIRDKKQLSKWQIKD</sequence>
<evidence type="ECO:0000313" key="6">
    <source>
        <dbReference type="EMBL" id="EHJ51753.1"/>
    </source>
</evidence>
<dbReference type="InterPro" id="IPR012318">
    <property type="entry name" value="HTH_CRP"/>
</dbReference>
<dbReference type="InterPro" id="IPR014710">
    <property type="entry name" value="RmlC-like_jellyroll"/>
</dbReference>
<feature type="domain" description="Cyclic nucleotide-binding" evidence="4">
    <location>
        <begin position="22"/>
        <end position="94"/>
    </location>
</feature>
<dbReference type="SMART" id="SM00100">
    <property type="entry name" value="cNMP"/>
    <property type="match status" value="1"/>
</dbReference>